<accession>A0A0F4LCT9</accession>
<evidence type="ECO:0000313" key="2">
    <source>
        <dbReference type="EMBL" id="KJY56133.1"/>
    </source>
</evidence>
<dbReference type="Pfam" id="PF13643">
    <property type="entry name" value="DUF4145"/>
    <property type="match status" value="1"/>
</dbReference>
<dbReference type="PATRIC" id="fig|1218493.3.peg.786"/>
<evidence type="ECO:0000259" key="1">
    <source>
        <dbReference type="Pfam" id="PF13643"/>
    </source>
</evidence>
<dbReference type="RefSeq" id="WP_045927884.1">
    <property type="nucleotide sequence ID" value="NZ_JBHSZS010000009.1"/>
</dbReference>
<name>A0A0F4LCT9_9LACO</name>
<reference evidence="2 3" key="1">
    <citation type="submission" date="2014-12" db="EMBL/GenBank/DDBJ databases">
        <title>Comparative genomics of the lactic acid bacteria isolated from the honey bee gut.</title>
        <authorList>
            <person name="Ellegaard K.M."/>
            <person name="Tamarit D."/>
            <person name="Javelind E."/>
            <person name="Olofsson T."/>
            <person name="Andersson S.G."/>
            <person name="Vasquez A."/>
        </authorList>
    </citation>
    <scope>NUCLEOTIDE SEQUENCE [LARGE SCALE GENOMIC DNA]</scope>
    <source>
        <strain evidence="2 3">Biut2</strain>
    </source>
</reference>
<dbReference type="HOGENOM" id="CLU_102522_0_0_9"/>
<sequence length="213" mass="24617">MEHSFTEFKDFFEINGEMWTAYNLDPKTYECGYCGYCVSSDKGMCLSQNTPEMSAYIYICNNCHLPTLIYDIRVYNSSADVINEIYEQIPGARYGEPIKHLPYKVEKIYEEARDSFSVGAYTAVTLLCRKLLMHVAVDLGADENKKFIDYVNYFETKGYISKNAKPWVDKIRKLGNEANHEIMIGNKEDAKKIIEFSAMLLKTNYEYPGKIED</sequence>
<organism evidence="2 3">
    <name type="scientific">Lactobacillus kullabergensis</name>
    <dbReference type="NCBI Taxonomy" id="1218493"/>
    <lineage>
        <taxon>Bacteria</taxon>
        <taxon>Bacillati</taxon>
        <taxon>Bacillota</taxon>
        <taxon>Bacilli</taxon>
        <taxon>Lactobacillales</taxon>
        <taxon>Lactobacillaceae</taxon>
        <taxon>Lactobacillus</taxon>
    </lineage>
</organism>
<gene>
    <name evidence="2" type="ORF">JF76_07400</name>
</gene>
<dbReference type="InterPro" id="IPR025285">
    <property type="entry name" value="DUF4145"/>
</dbReference>
<dbReference type="OrthoDB" id="2083942at2"/>
<feature type="domain" description="DUF4145" evidence="1">
    <location>
        <begin position="110"/>
        <end position="196"/>
    </location>
</feature>
<dbReference type="AlphaFoldDB" id="A0A0F4LCT9"/>
<dbReference type="Proteomes" id="UP000033533">
    <property type="component" value="Unassembled WGS sequence"/>
</dbReference>
<evidence type="ECO:0000313" key="3">
    <source>
        <dbReference type="Proteomes" id="UP000033533"/>
    </source>
</evidence>
<comment type="caution">
    <text evidence="2">The sequence shown here is derived from an EMBL/GenBank/DDBJ whole genome shotgun (WGS) entry which is preliminary data.</text>
</comment>
<dbReference type="EMBL" id="JXBY01000017">
    <property type="protein sequence ID" value="KJY56133.1"/>
    <property type="molecule type" value="Genomic_DNA"/>
</dbReference>
<proteinExistence type="predicted"/>
<dbReference type="STRING" id="1218493.JF76_07400"/>
<protein>
    <recommendedName>
        <fullName evidence="1">DUF4145 domain-containing protein</fullName>
    </recommendedName>
</protein>